<dbReference type="PROSITE" id="PS50104">
    <property type="entry name" value="TIR"/>
    <property type="match status" value="1"/>
</dbReference>
<organism evidence="3 4">
    <name type="scientific">Sphingomonas paucimobilis NBRC 13935</name>
    <dbReference type="NCBI Taxonomy" id="1219050"/>
    <lineage>
        <taxon>Bacteria</taxon>
        <taxon>Pseudomonadati</taxon>
        <taxon>Pseudomonadota</taxon>
        <taxon>Alphaproteobacteria</taxon>
        <taxon>Sphingomonadales</taxon>
        <taxon>Sphingomonadaceae</taxon>
        <taxon>Sphingomonas</taxon>
    </lineage>
</organism>
<reference evidence="3 4" key="1">
    <citation type="submission" date="2014-08" db="EMBL/GenBank/DDBJ databases">
        <title>Whole genome shotgun sequence of Sphingomonas paucimobilis NBRC 13935.</title>
        <authorList>
            <person name="Hosoyama A."/>
            <person name="Hashimoto M."/>
            <person name="Hosoyama Y."/>
            <person name="Noguchi M."/>
            <person name="Uohara A."/>
            <person name="Ohji S."/>
            <person name="Katano-Makiyama Y."/>
            <person name="Ichikawa N."/>
            <person name="Kimura A."/>
            <person name="Yamazoe A."/>
            <person name="Fujita N."/>
        </authorList>
    </citation>
    <scope>NUCLEOTIDE SEQUENCE [LARGE SCALE GENOMIC DNA]</scope>
    <source>
        <strain evidence="3 4">NBRC 13935</strain>
    </source>
</reference>
<dbReference type="SUPFAM" id="SSF52200">
    <property type="entry name" value="Toll/Interleukin receptor TIR domain"/>
    <property type="match status" value="1"/>
</dbReference>
<dbReference type="GO" id="GO:0007165">
    <property type="term" value="P:signal transduction"/>
    <property type="evidence" value="ECO:0007669"/>
    <property type="project" value="InterPro"/>
</dbReference>
<keyword evidence="4" id="KW-1185">Reference proteome</keyword>
<evidence type="ECO:0000259" key="2">
    <source>
        <dbReference type="PROSITE" id="PS50104"/>
    </source>
</evidence>
<dbReference type="AlphaFoldDB" id="A0A0C9M459"/>
<proteinExistence type="predicted"/>
<dbReference type="Pfam" id="PF13676">
    <property type="entry name" value="TIR_2"/>
    <property type="match status" value="1"/>
</dbReference>
<dbReference type="InterPro" id="IPR035897">
    <property type="entry name" value="Toll_tir_struct_dom_sf"/>
</dbReference>
<dbReference type="RefSeq" id="WP_007406249.1">
    <property type="nucleotide sequence ID" value="NZ_BBJS01000043.1"/>
</dbReference>
<dbReference type="GeneID" id="78525719"/>
<accession>A0A0C9M459</accession>
<evidence type="ECO:0000256" key="1">
    <source>
        <dbReference type="SAM" id="MobiDB-lite"/>
    </source>
</evidence>
<feature type="region of interest" description="Disordered" evidence="1">
    <location>
        <begin position="431"/>
        <end position="464"/>
    </location>
</feature>
<name>A0A0C9M459_SPHPI</name>
<sequence>MTTAPTPVRDTILITHANPEDNCFARWLAGRLTTAGYKVWVDVRALRGGDDFWDKIEHVLRHEAIKQIVVVSEHIGKQGVKKELALGDVMRRKLGDAEFMIPIRIADVDFGDFPTEILRQNAHNAFPNWAACLQPLLETLDTSRVLKVEHPDAEQLAMIVAAQEDGRKLVTPNPETLYSNWFELRARPDVWILEAKGTTAQLEAWSQFTRVPHVLHEGGAIAFCGPDAIERLDNGAPPLKARASLPFNGVIDGTYSRHFGERSNARRIAVNLMRQHWDLAMHRLGLLPVDFASGARGRFFPDGLIDGRVKLTLSDGHRVDRVLSGKFKDRRWHLCLVAQPKLWPDALFRVHANVAVTTDGRTPLPGEQLQRIRLRLTRSWFNDKWRDMLLAAMGWLAEGEAALDIAASGERLTVASLPMSFDFPVSFAAEEDRRAEEDDGGQITLSEDFETAFDRDEIPEEADA</sequence>
<evidence type="ECO:0000313" key="4">
    <source>
        <dbReference type="Proteomes" id="UP000032025"/>
    </source>
</evidence>
<dbReference type="EMBL" id="BBJS01000043">
    <property type="protein sequence ID" value="GAN14740.1"/>
    <property type="molecule type" value="Genomic_DNA"/>
</dbReference>
<evidence type="ECO:0000313" key="3">
    <source>
        <dbReference type="EMBL" id="GAN14740.1"/>
    </source>
</evidence>
<dbReference type="InterPro" id="IPR000157">
    <property type="entry name" value="TIR_dom"/>
</dbReference>
<gene>
    <name evidence="3" type="ORF">SP6_43_02390</name>
</gene>
<dbReference type="Proteomes" id="UP000032025">
    <property type="component" value="Unassembled WGS sequence"/>
</dbReference>
<feature type="domain" description="TIR" evidence="2">
    <location>
        <begin position="7"/>
        <end position="156"/>
    </location>
</feature>
<dbReference type="Gene3D" id="3.40.50.10140">
    <property type="entry name" value="Toll/interleukin-1 receptor homology (TIR) domain"/>
    <property type="match status" value="1"/>
</dbReference>
<protein>
    <submittedName>
        <fullName evidence="3">DNA, contig: SP643</fullName>
    </submittedName>
</protein>
<feature type="compositionally biased region" description="Acidic residues" evidence="1">
    <location>
        <begin position="447"/>
        <end position="464"/>
    </location>
</feature>
<comment type="caution">
    <text evidence="3">The sequence shown here is derived from an EMBL/GenBank/DDBJ whole genome shotgun (WGS) entry which is preliminary data.</text>
</comment>